<keyword evidence="2" id="KW-0732">Signal</keyword>
<gene>
    <name evidence="3" type="ORF">CYNAS_LOCUS20546</name>
</gene>
<feature type="signal peptide" evidence="2">
    <location>
        <begin position="1"/>
        <end position="18"/>
    </location>
</feature>
<feature type="chain" id="PRO_5041246924" evidence="2">
    <location>
        <begin position="19"/>
        <end position="137"/>
    </location>
</feature>
<dbReference type="Proteomes" id="UP001176961">
    <property type="component" value="Unassembled WGS sequence"/>
</dbReference>
<proteinExistence type="predicted"/>
<reference evidence="3" key="1">
    <citation type="submission" date="2023-07" db="EMBL/GenBank/DDBJ databases">
        <authorList>
            <consortium name="CYATHOMIX"/>
        </authorList>
    </citation>
    <scope>NUCLEOTIDE SEQUENCE</scope>
    <source>
        <strain evidence="3">N/A</strain>
    </source>
</reference>
<comment type="caution">
    <text evidence="3">The sequence shown here is derived from an EMBL/GenBank/DDBJ whole genome shotgun (WGS) entry which is preliminary data.</text>
</comment>
<name>A0AA36HDF9_CYLNA</name>
<evidence type="ECO:0000313" key="4">
    <source>
        <dbReference type="Proteomes" id="UP001176961"/>
    </source>
</evidence>
<protein>
    <submittedName>
        <fullName evidence="3">Uncharacterized protein</fullName>
    </submittedName>
</protein>
<keyword evidence="4" id="KW-1185">Reference proteome</keyword>
<feature type="compositionally biased region" description="Low complexity" evidence="1">
    <location>
        <begin position="87"/>
        <end position="104"/>
    </location>
</feature>
<evidence type="ECO:0000256" key="2">
    <source>
        <dbReference type="SAM" id="SignalP"/>
    </source>
</evidence>
<accession>A0AA36HDF9</accession>
<dbReference type="EMBL" id="CATQJL010000316">
    <property type="protein sequence ID" value="CAJ0608563.1"/>
    <property type="molecule type" value="Genomic_DNA"/>
</dbReference>
<sequence length="137" mass="15249">MQTACVYLFAIFCATVTAQYDDLSILEEVLDRTTIPAVEVEPEFTIEFGTAPSSTASSTVPEVTTTTTEKAKHTTKTTKMEKEIEEISPLVSTPVVEPSPSSTTDKTEIPLVEKEPNFGLKPDLSRIYRRLFPYRNI</sequence>
<evidence type="ECO:0000313" key="3">
    <source>
        <dbReference type="EMBL" id="CAJ0608563.1"/>
    </source>
</evidence>
<evidence type="ECO:0000256" key="1">
    <source>
        <dbReference type="SAM" id="MobiDB-lite"/>
    </source>
</evidence>
<organism evidence="3 4">
    <name type="scientific">Cylicocyclus nassatus</name>
    <name type="common">Nematode worm</name>
    <dbReference type="NCBI Taxonomy" id="53992"/>
    <lineage>
        <taxon>Eukaryota</taxon>
        <taxon>Metazoa</taxon>
        <taxon>Ecdysozoa</taxon>
        <taxon>Nematoda</taxon>
        <taxon>Chromadorea</taxon>
        <taxon>Rhabditida</taxon>
        <taxon>Rhabditina</taxon>
        <taxon>Rhabditomorpha</taxon>
        <taxon>Strongyloidea</taxon>
        <taxon>Strongylidae</taxon>
        <taxon>Cylicocyclus</taxon>
    </lineage>
</organism>
<dbReference type="AlphaFoldDB" id="A0AA36HDF9"/>
<feature type="compositionally biased region" description="Low complexity" evidence="1">
    <location>
        <begin position="50"/>
        <end position="68"/>
    </location>
</feature>
<feature type="region of interest" description="Disordered" evidence="1">
    <location>
        <begin position="50"/>
        <end position="108"/>
    </location>
</feature>